<dbReference type="Proteomes" id="UP000027265">
    <property type="component" value="Unassembled WGS sequence"/>
</dbReference>
<dbReference type="PIRSF" id="PIRSF000654">
    <property type="entry name" value="Integrin-linked_kinase"/>
    <property type="match status" value="1"/>
</dbReference>
<dbReference type="InterPro" id="IPR051681">
    <property type="entry name" value="Ser/Thr_Kinases-Pseudokinases"/>
</dbReference>
<dbReference type="OrthoDB" id="1668230at2759"/>
<name>A0A067PZ93_9AGAM</name>
<evidence type="ECO:0000259" key="5">
    <source>
        <dbReference type="PROSITE" id="PS50011"/>
    </source>
</evidence>
<dbReference type="InterPro" id="IPR011009">
    <property type="entry name" value="Kinase-like_dom_sf"/>
</dbReference>
<accession>A0A067PZ93</accession>
<gene>
    <name evidence="6" type="ORF">JAAARDRAFT_32519</name>
</gene>
<dbReference type="HOGENOM" id="CLU_000288_7_18_1"/>
<dbReference type="Gene3D" id="1.10.510.10">
    <property type="entry name" value="Transferase(Phosphotransferase) domain 1"/>
    <property type="match status" value="1"/>
</dbReference>
<dbReference type="CDD" id="cd00180">
    <property type="entry name" value="PKc"/>
    <property type="match status" value="1"/>
</dbReference>
<proteinExistence type="predicted"/>
<dbReference type="InterPro" id="IPR008271">
    <property type="entry name" value="Ser/Thr_kinase_AS"/>
</dbReference>
<evidence type="ECO:0000313" key="7">
    <source>
        <dbReference type="Proteomes" id="UP000027265"/>
    </source>
</evidence>
<dbReference type="SUPFAM" id="SSF56112">
    <property type="entry name" value="Protein kinase-like (PK-like)"/>
    <property type="match status" value="1"/>
</dbReference>
<dbReference type="PROSITE" id="PS50011">
    <property type="entry name" value="PROTEIN_KINASE_DOM"/>
    <property type="match status" value="1"/>
</dbReference>
<evidence type="ECO:0000256" key="4">
    <source>
        <dbReference type="ARBA" id="ARBA00022840"/>
    </source>
</evidence>
<feature type="domain" description="Protein kinase" evidence="5">
    <location>
        <begin position="20"/>
        <end position="293"/>
    </location>
</feature>
<keyword evidence="4" id="KW-0067">ATP-binding</keyword>
<dbReference type="PANTHER" id="PTHR44329:SF288">
    <property type="entry name" value="MITOGEN-ACTIVATED PROTEIN KINASE KINASE KINASE 20"/>
    <property type="match status" value="1"/>
</dbReference>
<keyword evidence="2" id="KW-0547">Nucleotide-binding</keyword>
<sequence>MRTSPPSNKLRDLSTQLRPADNKFPLAQGSFSDVYRGILTQDNVDAQVAVKVFRVSPDKQKNAVVFEHYRREVQAYELLHPNRLVAEVLGVATIRDKPALVMKWYKNGDIARYLHLHPHVSVRQLILDIVQGLKYLHSNYPPVVHGDVKPSNILVDDNGRAILCDFGSTHILDGTEFTAANLSRSCRFMAPELLPTVIDDDSPPPTPTSTSDMWSLGCTIAQLVTCKKPYHTRRFSSQVVLSIVNGLPPYTEADFINARNMNEVDQCQVLWGVVERCWEMAPVRRPAVDEFEF</sequence>
<dbReference type="GO" id="GO:0004674">
    <property type="term" value="F:protein serine/threonine kinase activity"/>
    <property type="evidence" value="ECO:0007669"/>
    <property type="project" value="TreeGrafter"/>
</dbReference>
<keyword evidence="7" id="KW-1185">Reference proteome</keyword>
<keyword evidence="3" id="KW-0418">Kinase</keyword>
<dbReference type="GO" id="GO:0005524">
    <property type="term" value="F:ATP binding"/>
    <property type="evidence" value="ECO:0007669"/>
    <property type="project" value="UniProtKB-KW"/>
</dbReference>
<evidence type="ECO:0000256" key="2">
    <source>
        <dbReference type="ARBA" id="ARBA00022741"/>
    </source>
</evidence>
<protein>
    <recommendedName>
        <fullName evidence="5">Protein kinase domain-containing protein</fullName>
    </recommendedName>
</protein>
<evidence type="ECO:0000313" key="6">
    <source>
        <dbReference type="EMBL" id="KDQ60143.1"/>
    </source>
</evidence>
<organism evidence="6 7">
    <name type="scientific">Jaapia argillacea MUCL 33604</name>
    <dbReference type="NCBI Taxonomy" id="933084"/>
    <lineage>
        <taxon>Eukaryota</taxon>
        <taxon>Fungi</taxon>
        <taxon>Dikarya</taxon>
        <taxon>Basidiomycota</taxon>
        <taxon>Agaricomycotina</taxon>
        <taxon>Agaricomycetes</taxon>
        <taxon>Agaricomycetidae</taxon>
        <taxon>Jaapiales</taxon>
        <taxon>Jaapiaceae</taxon>
        <taxon>Jaapia</taxon>
    </lineage>
</organism>
<evidence type="ECO:0000256" key="1">
    <source>
        <dbReference type="ARBA" id="ARBA00022679"/>
    </source>
</evidence>
<keyword evidence="1" id="KW-0808">Transferase</keyword>
<reference evidence="7" key="1">
    <citation type="journal article" date="2014" name="Proc. Natl. Acad. Sci. U.S.A.">
        <title>Extensive sampling of basidiomycete genomes demonstrates inadequacy of the white-rot/brown-rot paradigm for wood decay fungi.</title>
        <authorList>
            <person name="Riley R."/>
            <person name="Salamov A.A."/>
            <person name="Brown D.W."/>
            <person name="Nagy L.G."/>
            <person name="Floudas D."/>
            <person name="Held B.W."/>
            <person name="Levasseur A."/>
            <person name="Lombard V."/>
            <person name="Morin E."/>
            <person name="Otillar R."/>
            <person name="Lindquist E.A."/>
            <person name="Sun H."/>
            <person name="LaButti K.M."/>
            <person name="Schmutz J."/>
            <person name="Jabbour D."/>
            <person name="Luo H."/>
            <person name="Baker S.E."/>
            <person name="Pisabarro A.G."/>
            <person name="Walton J.D."/>
            <person name="Blanchette R.A."/>
            <person name="Henrissat B."/>
            <person name="Martin F."/>
            <person name="Cullen D."/>
            <person name="Hibbett D.S."/>
            <person name="Grigoriev I.V."/>
        </authorList>
    </citation>
    <scope>NUCLEOTIDE SEQUENCE [LARGE SCALE GENOMIC DNA]</scope>
    <source>
        <strain evidence="7">MUCL 33604</strain>
    </source>
</reference>
<dbReference type="EMBL" id="KL197714">
    <property type="protein sequence ID" value="KDQ60143.1"/>
    <property type="molecule type" value="Genomic_DNA"/>
</dbReference>
<dbReference type="STRING" id="933084.A0A067PZ93"/>
<dbReference type="SMART" id="SM00220">
    <property type="entry name" value="S_TKc"/>
    <property type="match status" value="1"/>
</dbReference>
<evidence type="ECO:0000256" key="3">
    <source>
        <dbReference type="ARBA" id="ARBA00022777"/>
    </source>
</evidence>
<dbReference type="InterPro" id="IPR000719">
    <property type="entry name" value="Prot_kinase_dom"/>
</dbReference>
<dbReference type="AlphaFoldDB" id="A0A067PZ93"/>
<dbReference type="Pfam" id="PF00069">
    <property type="entry name" value="Pkinase"/>
    <property type="match status" value="1"/>
</dbReference>
<dbReference type="InParanoid" id="A0A067PZ93"/>
<dbReference type="PANTHER" id="PTHR44329">
    <property type="entry name" value="SERINE/THREONINE-PROTEIN KINASE TNNI3K-RELATED"/>
    <property type="match status" value="1"/>
</dbReference>
<dbReference type="PROSITE" id="PS00108">
    <property type="entry name" value="PROTEIN_KINASE_ST"/>
    <property type="match status" value="1"/>
</dbReference>